<reference evidence="1" key="1">
    <citation type="journal article" date="2013" name="J. Plant Res.">
        <title>Effect of fungi and light on seed germination of three Opuntia species from semiarid lands of central Mexico.</title>
        <authorList>
            <person name="Delgado-Sanchez P."/>
            <person name="Jimenez-Bremont J.F."/>
            <person name="Guerrero-Gonzalez Mde L."/>
            <person name="Flores J."/>
        </authorList>
    </citation>
    <scope>NUCLEOTIDE SEQUENCE</scope>
    <source>
        <tissue evidence="1">Cladode</tissue>
    </source>
</reference>
<reference evidence="1" key="2">
    <citation type="submission" date="2020-07" db="EMBL/GenBank/DDBJ databases">
        <authorList>
            <person name="Vera ALvarez R."/>
            <person name="Arias-Moreno D.M."/>
            <person name="Jimenez-Jacinto V."/>
            <person name="Jimenez-Bremont J.F."/>
            <person name="Swaminathan K."/>
            <person name="Moose S.P."/>
            <person name="Guerrero-Gonzalez M.L."/>
            <person name="Marino-Ramirez L."/>
            <person name="Landsman D."/>
            <person name="Rodriguez-Kessler M."/>
            <person name="Delgado-Sanchez P."/>
        </authorList>
    </citation>
    <scope>NUCLEOTIDE SEQUENCE</scope>
    <source>
        <tissue evidence="1">Cladode</tissue>
    </source>
</reference>
<accession>A0A7C8ZBS1</accession>
<proteinExistence type="predicted"/>
<protein>
    <submittedName>
        <fullName evidence="1">Uncharacterized protein</fullName>
    </submittedName>
</protein>
<dbReference type="AlphaFoldDB" id="A0A7C8ZBS1"/>
<evidence type="ECO:0000313" key="1">
    <source>
        <dbReference type="EMBL" id="MBA4638210.1"/>
    </source>
</evidence>
<sequence length="108" mass="12326">MIHAFSFGYCGPLSQLSTIQSTVTYNQSNTFLTVTSYVTYRRIADEAFGLLVHRYNCLSVDVANTRHCMRPDHLELKRAHTSCPVTKNQLHNLTTLICIKKHWKPLAS</sequence>
<organism evidence="1">
    <name type="scientific">Opuntia streptacantha</name>
    <name type="common">Prickly pear cactus</name>
    <name type="synonym">Opuntia cardona</name>
    <dbReference type="NCBI Taxonomy" id="393608"/>
    <lineage>
        <taxon>Eukaryota</taxon>
        <taxon>Viridiplantae</taxon>
        <taxon>Streptophyta</taxon>
        <taxon>Embryophyta</taxon>
        <taxon>Tracheophyta</taxon>
        <taxon>Spermatophyta</taxon>
        <taxon>Magnoliopsida</taxon>
        <taxon>eudicotyledons</taxon>
        <taxon>Gunneridae</taxon>
        <taxon>Pentapetalae</taxon>
        <taxon>Caryophyllales</taxon>
        <taxon>Cactineae</taxon>
        <taxon>Cactaceae</taxon>
        <taxon>Opuntioideae</taxon>
        <taxon>Opuntia</taxon>
    </lineage>
</organism>
<name>A0A7C8ZBS1_OPUST</name>
<dbReference type="EMBL" id="GISG01108688">
    <property type="protein sequence ID" value="MBA4638210.1"/>
    <property type="molecule type" value="Transcribed_RNA"/>
</dbReference>